<dbReference type="EMBL" id="SAUN01000001">
    <property type="protein sequence ID" value="RVX43803.1"/>
    <property type="molecule type" value="Genomic_DNA"/>
</dbReference>
<evidence type="ECO:0000256" key="1">
    <source>
        <dbReference type="SAM" id="MobiDB-lite"/>
    </source>
</evidence>
<accession>A0A438MDE2</accession>
<gene>
    <name evidence="5" type="ORF">EDD27_6503</name>
</gene>
<comment type="caution">
    <text evidence="5">The sequence shown here is derived from an EMBL/GenBank/DDBJ whole genome shotgun (WGS) entry which is preliminary data.</text>
</comment>
<dbReference type="Pfam" id="PF20736">
    <property type="entry name" value="Glyco_hydro127M"/>
    <property type="match status" value="1"/>
</dbReference>
<feature type="domain" description="Non-reducing end beta-L-arabinofuranosidase-like GH127 middle" evidence="3">
    <location>
        <begin position="430"/>
        <end position="523"/>
    </location>
</feature>
<reference evidence="5 6" key="1">
    <citation type="submission" date="2019-01" db="EMBL/GenBank/DDBJ databases">
        <title>Sequencing the genomes of 1000 actinobacteria strains.</title>
        <authorList>
            <person name="Klenk H.-P."/>
        </authorList>
    </citation>
    <scope>NUCLEOTIDE SEQUENCE [LARGE SCALE GENOMIC DNA]</scope>
    <source>
        <strain evidence="5 6">DSM 43925</strain>
    </source>
</reference>
<sequence>MTPDAAMRTREPLPLTAVTIDDRFWTPRRELIRTRTLRQQERQMRRPGQQFDALTLTWRPGDPHEPHIFWESDVAKWIEAASHCLATADDPDLDRAVDEAIELLAGAQQDDGYLNVYFTVVKPGQRFTDLRDAHELYCAGHLIEAGVAHFEATGKTRLLDIVRRYADLIDTVFSPDGPCAGGYDGHQEIELALVKLYRATGERRYLDLSRRLIEWRGQQPYYFELEFQRRGTPGYFGTTLPRRPEATRRFREYNQSHQPVADQAEVVGHSVRAMYMYSAMTDLADEYGDDRLLQAVQRLWANLTTKKLYITGGMGSDPSIEGFGPAYDLPDAHGYAETCASIGLVQWAQRMSNLTGHGHYIDTLERALYNGVLSGASADGTHYFYGNPLASGGTVARQEWFDCACCPPNLARLISELGRYVYAQGPNEAVINLYVAGTGRFTLTGGEVTLRQDTRYPREGHLAVTVTPAGDEAEFTLAIRIPGWSRQPAITVNGEPVHQPILRDGYLTLSRRWRAGDLVEIDLGLEVRRTWAHPAVASAAGKVALERGPVVFCLEGVDHDGAVHNLALPRDVPIRAVPDERTGVVTLHADATADTTAGDQLYVSHSPGRRSTALTAVPYFSWANRGLSDMTVWIRDGGPSAAPAPTAPASEHGESPDGRS</sequence>
<evidence type="ECO:0008006" key="7">
    <source>
        <dbReference type="Google" id="ProtNLM"/>
    </source>
</evidence>
<proteinExistence type="predicted"/>
<dbReference type="InterPro" id="IPR049046">
    <property type="entry name" value="Beta-AFase-like_GH127_middle"/>
</dbReference>
<dbReference type="AlphaFoldDB" id="A0A438MDE2"/>
<protein>
    <recommendedName>
        <fullName evidence="7">Glycoside hydrolase family 127 protein</fullName>
    </recommendedName>
</protein>
<feature type="domain" description="Non-reducing end beta-L-arabinofuranosidase-like GH127 catalytic" evidence="2">
    <location>
        <begin position="17"/>
        <end position="418"/>
    </location>
</feature>
<evidence type="ECO:0000259" key="4">
    <source>
        <dbReference type="Pfam" id="PF20737"/>
    </source>
</evidence>
<dbReference type="InterPro" id="IPR049049">
    <property type="entry name" value="Beta-AFase-like_GH127_C"/>
</dbReference>
<dbReference type="InterPro" id="IPR012878">
    <property type="entry name" value="Beta-AFase-like_GH127_cat"/>
</dbReference>
<dbReference type="GO" id="GO:0005975">
    <property type="term" value="P:carbohydrate metabolic process"/>
    <property type="evidence" value="ECO:0007669"/>
    <property type="project" value="InterPro"/>
</dbReference>
<dbReference type="PANTHER" id="PTHR43465">
    <property type="entry name" value="DUF1680 DOMAIN PROTEIN (AFU_ORTHOLOGUE AFUA_1G08910)"/>
    <property type="match status" value="1"/>
</dbReference>
<feature type="compositionally biased region" description="Low complexity" evidence="1">
    <location>
        <begin position="639"/>
        <end position="650"/>
    </location>
</feature>
<evidence type="ECO:0000313" key="6">
    <source>
        <dbReference type="Proteomes" id="UP000284824"/>
    </source>
</evidence>
<dbReference type="InterPro" id="IPR008928">
    <property type="entry name" value="6-hairpin_glycosidase_sf"/>
</dbReference>
<dbReference type="OrthoDB" id="9757939at2"/>
<dbReference type="Pfam" id="PF20737">
    <property type="entry name" value="Glyco_hydro127C"/>
    <property type="match status" value="1"/>
</dbReference>
<dbReference type="RefSeq" id="WP_127935675.1">
    <property type="nucleotide sequence ID" value="NZ_SAUN01000001.1"/>
</dbReference>
<dbReference type="Proteomes" id="UP000284824">
    <property type="component" value="Unassembled WGS sequence"/>
</dbReference>
<keyword evidence="6" id="KW-1185">Reference proteome</keyword>
<feature type="region of interest" description="Disordered" evidence="1">
    <location>
        <begin position="637"/>
        <end position="660"/>
    </location>
</feature>
<dbReference type="SUPFAM" id="SSF48208">
    <property type="entry name" value="Six-hairpin glycosidases"/>
    <property type="match status" value="1"/>
</dbReference>
<dbReference type="Pfam" id="PF07944">
    <property type="entry name" value="Beta-AFase-like_GH127_cat"/>
    <property type="match status" value="1"/>
</dbReference>
<evidence type="ECO:0000259" key="2">
    <source>
        <dbReference type="Pfam" id="PF07944"/>
    </source>
</evidence>
<dbReference type="InterPro" id="IPR049174">
    <property type="entry name" value="Beta-AFase-like"/>
</dbReference>
<dbReference type="PANTHER" id="PTHR43465:SF2">
    <property type="entry name" value="DUF1680 DOMAIN PROTEIN (AFU_ORTHOLOGUE AFUA_1G08910)"/>
    <property type="match status" value="1"/>
</dbReference>
<evidence type="ECO:0000313" key="5">
    <source>
        <dbReference type="EMBL" id="RVX43803.1"/>
    </source>
</evidence>
<evidence type="ECO:0000259" key="3">
    <source>
        <dbReference type="Pfam" id="PF20736"/>
    </source>
</evidence>
<feature type="domain" description="Non-reducing end beta-L-arabinofuranosidase-like GH127 C-terminal" evidence="4">
    <location>
        <begin position="527"/>
        <end position="635"/>
    </location>
</feature>
<feature type="compositionally biased region" description="Basic and acidic residues" evidence="1">
    <location>
        <begin position="651"/>
        <end position="660"/>
    </location>
</feature>
<name>A0A438MDE2_9ACTN</name>
<organism evidence="5 6">
    <name type="scientific">Nonomuraea polychroma</name>
    <dbReference type="NCBI Taxonomy" id="46176"/>
    <lineage>
        <taxon>Bacteria</taxon>
        <taxon>Bacillati</taxon>
        <taxon>Actinomycetota</taxon>
        <taxon>Actinomycetes</taxon>
        <taxon>Streptosporangiales</taxon>
        <taxon>Streptosporangiaceae</taxon>
        <taxon>Nonomuraea</taxon>
    </lineage>
</organism>